<feature type="domain" description="Fibrinogen C-terminal" evidence="7">
    <location>
        <begin position="1"/>
        <end position="127"/>
    </location>
</feature>
<dbReference type="Pfam" id="PF00147">
    <property type="entry name" value="Fibrinogen_C"/>
    <property type="match status" value="1"/>
</dbReference>
<protein>
    <recommendedName>
        <fullName evidence="7">Fibrinogen C-terminal domain-containing protein</fullName>
    </recommendedName>
</protein>
<dbReference type="PROSITE" id="PS51406">
    <property type="entry name" value="FIBRINOGEN_C_2"/>
    <property type="match status" value="1"/>
</dbReference>
<comment type="caution">
    <text evidence="8">The sequence shown here is derived from an EMBL/GenBank/DDBJ whole genome shotgun (WGS) entry which is preliminary data.</text>
</comment>
<dbReference type="OrthoDB" id="6275059at2759"/>
<keyword evidence="9" id="KW-1185">Reference proteome</keyword>
<dbReference type="PANTHER" id="PTHR47221">
    <property type="entry name" value="FIBRINOGEN ALPHA CHAIN"/>
    <property type="match status" value="1"/>
</dbReference>
<name>A0A9D4F8L2_DREPO</name>
<keyword evidence="5" id="KW-1015">Disulfide bond</keyword>
<dbReference type="Proteomes" id="UP000828390">
    <property type="component" value="Unassembled WGS sequence"/>
</dbReference>
<proteinExistence type="predicted"/>
<evidence type="ECO:0000313" key="9">
    <source>
        <dbReference type="Proteomes" id="UP000828390"/>
    </source>
</evidence>
<organism evidence="8 9">
    <name type="scientific">Dreissena polymorpha</name>
    <name type="common">Zebra mussel</name>
    <name type="synonym">Mytilus polymorpha</name>
    <dbReference type="NCBI Taxonomy" id="45954"/>
    <lineage>
        <taxon>Eukaryota</taxon>
        <taxon>Metazoa</taxon>
        <taxon>Spiralia</taxon>
        <taxon>Lophotrochozoa</taxon>
        <taxon>Mollusca</taxon>
        <taxon>Bivalvia</taxon>
        <taxon>Autobranchia</taxon>
        <taxon>Heteroconchia</taxon>
        <taxon>Euheterodonta</taxon>
        <taxon>Imparidentia</taxon>
        <taxon>Neoheterodontei</taxon>
        <taxon>Myida</taxon>
        <taxon>Dreissenoidea</taxon>
        <taxon>Dreissenidae</taxon>
        <taxon>Dreissena</taxon>
    </lineage>
</organism>
<gene>
    <name evidence="8" type="ORF">DPMN_145444</name>
</gene>
<evidence type="ECO:0000256" key="6">
    <source>
        <dbReference type="ARBA" id="ARBA00023180"/>
    </source>
</evidence>
<sequence length="127" mass="14636">MKVYCDVDSKNKSWIVIQRRMDGSVNFNRSWADYKAGFGNVRVEFWFGNEYIYQLTKDKPRELRIDMETFDGRKGYALYSAFSVVSESGKYKLHVGGYTGDAGDDLESYHNNQSAFTKGALLFLKIL</sequence>
<keyword evidence="4" id="KW-0175">Coiled coil</keyword>
<evidence type="ECO:0000313" key="8">
    <source>
        <dbReference type="EMBL" id="KAH3791955.1"/>
    </source>
</evidence>
<reference evidence="8" key="1">
    <citation type="journal article" date="2019" name="bioRxiv">
        <title>The Genome of the Zebra Mussel, Dreissena polymorpha: A Resource for Invasive Species Research.</title>
        <authorList>
            <person name="McCartney M.A."/>
            <person name="Auch B."/>
            <person name="Kono T."/>
            <person name="Mallez S."/>
            <person name="Zhang Y."/>
            <person name="Obille A."/>
            <person name="Becker A."/>
            <person name="Abrahante J.E."/>
            <person name="Garbe J."/>
            <person name="Badalamenti J.P."/>
            <person name="Herman A."/>
            <person name="Mangelson H."/>
            <person name="Liachko I."/>
            <person name="Sullivan S."/>
            <person name="Sone E.D."/>
            <person name="Koren S."/>
            <person name="Silverstein K.A.T."/>
            <person name="Beckman K.B."/>
            <person name="Gohl D.M."/>
        </authorList>
    </citation>
    <scope>NUCLEOTIDE SEQUENCE</scope>
    <source>
        <strain evidence="8">Duluth1</strain>
        <tissue evidence="8">Whole animal</tissue>
    </source>
</reference>
<dbReference type="GO" id="GO:0005577">
    <property type="term" value="C:fibrinogen complex"/>
    <property type="evidence" value="ECO:0007669"/>
    <property type="project" value="TreeGrafter"/>
</dbReference>
<accession>A0A9D4F8L2</accession>
<dbReference type="PANTHER" id="PTHR47221:SF6">
    <property type="entry name" value="FIBRINOGEN ALPHA CHAIN"/>
    <property type="match status" value="1"/>
</dbReference>
<reference evidence="8" key="2">
    <citation type="submission" date="2020-11" db="EMBL/GenBank/DDBJ databases">
        <authorList>
            <person name="McCartney M.A."/>
            <person name="Auch B."/>
            <person name="Kono T."/>
            <person name="Mallez S."/>
            <person name="Becker A."/>
            <person name="Gohl D.M."/>
            <person name="Silverstein K.A.T."/>
            <person name="Koren S."/>
            <person name="Bechman K.B."/>
            <person name="Herman A."/>
            <person name="Abrahante J.E."/>
            <person name="Garbe J."/>
        </authorList>
    </citation>
    <scope>NUCLEOTIDE SEQUENCE</scope>
    <source>
        <strain evidence="8">Duluth1</strain>
        <tissue evidence="8">Whole animal</tissue>
    </source>
</reference>
<dbReference type="GO" id="GO:0034116">
    <property type="term" value="P:positive regulation of heterotypic cell-cell adhesion"/>
    <property type="evidence" value="ECO:0007669"/>
    <property type="project" value="TreeGrafter"/>
</dbReference>
<dbReference type="InterPro" id="IPR002181">
    <property type="entry name" value="Fibrinogen_a/b/g_C_dom"/>
</dbReference>
<dbReference type="InterPro" id="IPR014716">
    <property type="entry name" value="Fibrinogen_a/b/g_C_1"/>
</dbReference>
<dbReference type="InterPro" id="IPR037579">
    <property type="entry name" value="FIB_ANG-like"/>
</dbReference>
<dbReference type="GO" id="GO:0005201">
    <property type="term" value="F:extracellular matrix structural constituent"/>
    <property type="evidence" value="ECO:0007669"/>
    <property type="project" value="TreeGrafter"/>
</dbReference>
<evidence type="ECO:0000256" key="5">
    <source>
        <dbReference type="ARBA" id="ARBA00023157"/>
    </source>
</evidence>
<dbReference type="Gene3D" id="3.90.215.10">
    <property type="entry name" value="Gamma Fibrinogen, chain A, domain 1"/>
    <property type="match status" value="1"/>
</dbReference>
<dbReference type="EMBL" id="JAIWYP010000007">
    <property type="protein sequence ID" value="KAH3791955.1"/>
    <property type="molecule type" value="Genomic_DNA"/>
</dbReference>
<evidence type="ECO:0000256" key="1">
    <source>
        <dbReference type="ARBA" id="ARBA00004613"/>
    </source>
</evidence>
<evidence type="ECO:0000259" key="7">
    <source>
        <dbReference type="PROSITE" id="PS51406"/>
    </source>
</evidence>
<evidence type="ECO:0000256" key="4">
    <source>
        <dbReference type="ARBA" id="ARBA00023054"/>
    </source>
</evidence>
<evidence type="ECO:0000256" key="3">
    <source>
        <dbReference type="ARBA" id="ARBA00022729"/>
    </source>
</evidence>
<keyword evidence="3" id="KW-0732">Signal</keyword>
<keyword evidence="2" id="KW-0964">Secreted</keyword>
<dbReference type="SUPFAM" id="SSF56496">
    <property type="entry name" value="Fibrinogen C-terminal domain-like"/>
    <property type="match status" value="1"/>
</dbReference>
<evidence type="ECO:0000256" key="2">
    <source>
        <dbReference type="ARBA" id="ARBA00022525"/>
    </source>
</evidence>
<dbReference type="SMART" id="SM00186">
    <property type="entry name" value="FBG"/>
    <property type="match status" value="1"/>
</dbReference>
<comment type="subcellular location">
    <subcellularLocation>
        <location evidence="1">Secreted</location>
    </subcellularLocation>
</comment>
<dbReference type="AlphaFoldDB" id="A0A9D4F8L2"/>
<dbReference type="GO" id="GO:0030674">
    <property type="term" value="F:protein-macromolecule adaptor activity"/>
    <property type="evidence" value="ECO:0007669"/>
    <property type="project" value="TreeGrafter"/>
</dbReference>
<dbReference type="InterPro" id="IPR036056">
    <property type="entry name" value="Fibrinogen-like_C"/>
</dbReference>
<keyword evidence="6" id="KW-0325">Glycoprotein</keyword>